<dbReference type="KEGG" id="bcac:CGC64_02300"/>
<keyword evidence="1" id="KW-0472">Membrane</keyword>
<name>A0A174Q2U9_9BACE</name>
<evidence type="ECO:0000313" key="12">
    <source>
        <dbReference type="Proteomes" id="UP000095657"/>
    </source>
</evidence>
<evidence type="ECO:0000313" key="15">
    <source>
        <dbReference type="Proteomes" id="UP000284431"/>
    </source>
</evidence>
<dbReference type="Proteomes" id="UP000475905">
    <property type="component" value="Unassembled WGS sequence"/>
</dbReference>
<dbReference type="FunFam" id="2.60.120.1440:FF:000001">
    <property type="entry name" value="Putative anti-sigma factor"/>
    <property type="match status" value="1"/>
</dbReference>
<dbReference type="EMBL" id="QRUO01000010">
    <property type="protein sequence ID" value="RGR70644.1"/>
    <property type="molecule type" value="Genomic_DNA"/>
</dbReference>
<keyword evidence="1" id="KW-0812">Transmembrane</keyword>
<evidence type="ECO:0000313" key="7">
    <source>
        <dbReference type="EMBL" id="KAA5497711.1"/>
    </source>
</evidence>
<gene>
    <name evidence="9" type="ORF">DWY26_12295</name>
    <name evidence="10" type="ORF">DXA49_14725</name>
    <name evidence="5" type="ORF">ERS852494_02807</name>
    <name evidence="4" type="ORF">ERS852558_00354</name>
    <name evidence="7" type="ORF">F2Y31_12935</name>
    <name evidence="6" type="ORF">F2Y36_08685</name>
    <name evidence="11" type="ORF">NXW23_01955</name>
    <name evidence="8" type="ORF">Q4469_20570</name>
</gene>
<dbReference type="Proteomes" id="UP000095657">
    <property type="component" value="Unassembled WGS sequence"/>
</dbReference>
<evidence type="ECO:0000313" key="5">
    <source>
        <dbReference type="EMBL" id="CUP67563.1"/>
    </source>
</evidence>
<dbReference type="PANTHER" id="PTHR30273">
    <property type="entry name" value="PERIPLASMIC SIGNAL SENSOR AND SIGMA FACTOR ACTIVATOR FECR-RELATED"/>
    <property type="match status" value="1"/>
</dbReference>
<dbReference type="RefSeq" id="WP_005675312.1">
    <property type="nucleotide sequence ID" value="NZ_CABMOQ010000014.1"/>
</dbReference>
<evidence type="ECO:0000313" key="13">
    <source>
        <dbReference type="Proteomes" id="UP000095725"/>
    </source>
</evidence>
<organism evidence="5 12">
    <name type="scientific">Bacteroides caccae</name>
    <dbReference type="NCBI Taxonomy" id="47678"/>
    <lineage>
        <taxon>Bacteria</taxon>
        <taxon>Pseudomonadati</taxon>
        <taxon>Bacteroidota</taxon>
        <taxon>Bacteroidia</taxon>
        <taxon>Bacteroidales</taxon>
        <taxon>Bacteroidaceae</taxon>
        <taxon>Bacteroides</taxon>
    </lineage>
</organism>
<reference evidence="14 15" key="2">
    <citation type="submission" date="2018-08" db="EMBL/GenBank/DDBJ databases">
        <title>A genome reference for cultivated species of the human gut microbiota.</title>
        <authorList>
            <person name="Zou Y."/>
            <person name="Xue W."/>
            <person name="Luo G."/>
        </authorList>
    </citation>
    <scope>NUCLEOTIDE SEQUENCE [LARGE SCALE GENOMIC DNA]</scope>
    <source>
        <strain evidence="9 14">AF24-29LB</strain>
        <strain evidence="10 15">OF02-6LB</strain>
    </source>
</reference>
<evidence type="ECO:0000313" key="6">
    <source>
        <dbReference type="EMBL" id="KAA5463967.1"/>
    </source>
</evidence>
<keyword evidence="1" id="KW-1133">Transmembrane helix</keyword>
<reference evidence="8" key="5">
    <citation type="submission" date="2023-07" db="EMBL/GenBank/DDBJ databases">
        <title>Whole Genome Sequencing of Colonoscopy isolates.</title>
        <authorList>
            <person name="Surve S.V."/>
            <person name="Valls R.A."/>
            <person name="Barrak K.E."/>
            <person name="Gardner T.B."/>
            <person name="O'Toole G.A."/>
        </authorList>
    </citation>
    <scope>NUCLEOTIDE SEQUENCE</scope>
    <source>
        <strain evidence="8">GP0119</strain>
    </source>
</reference>
<dbReference type="GeneID" id="75111749"/>
<dbReference type="EMBL" id="VVYP01000008">
    <property type="protein sequence ID" value="KAA5463967.1"/>
    <property type="molecule type" value="Genomic_DNA"/>
</dbReference>
<evidence type="ECO:0000259" key="2">
    <source>
        <dbReference type="Pfam" id="PF04773"/>
    </source>
</evidence>
<reference evidence="11" key="4">
    <citation type="submission" date="2022-08" db="EMBL/GenBank/DDBJ databases">
        <title>Genome Sequencing of Bacteroides fragilis Group Isolates with Nanopore Technology.</title>
        <authorList>
            <person name="Tisza M.J."/>
            <person name="Smith D."/>
            <person name="Dekker J.P."/>
        </authorList>
    </citation>
    <scope>NUCLEOTIDE SEQUENCE</scope>
    <source>
        <strain evidence="11">BFG-474</strain>
    </source>
</reference>
<protein>
    <submittedName>
        <fullName evidence="5">Anti-FecI sigma factor, FecR</fullName>
    </submittedName>
    <submittedName>
        <fullName evidence="8">FecR domain-containing protein</fullName>
    </submittedName>
    <submittedName>
        <fullName evidence="6">FecR family protein</fullName>
    </submittedName>
</protein>
<dbReference type="EMBL" id="CZBL01000001">
    <property type="protein sequence ID" value="CUP49582.1"/>
    <property type="molecule type" value="Genomic_DNA"/>
</dbReference>
<evidence type="ECO:0000313" key="16">
    <source>
        <dbReference type="Proteomes" id="UP000368418"/>
    </source>
</evidence>
<dbReference type="EMBL" id="CP103166">
    <property type="protein sequence ID" value="UVQ97171.1"/>
    <property type="molecule type" value="Genomic_DNA"/>
</dbReference>
<dbReference type="Proteomes" id="UP001060260">
    <property type="component" value="Chromosome"/>
</dbReference>
<evidence type="ECO:0000313" key="4">
    <source>
        <dbReference type="EMBL" id="CUP49582.1"/>
    </source>
</evidence>
<reference evidence="16 17" key="3">
    <citation type="journal article" date="2019" name="Nat. Med.">
        <title>A library of human gut bacterial isolates paired with longitudinal multiomics data enables mechanistic microbiome research.</title>
        <authorList>
            <person name="Poyet M."/>
            <person name="Groussin M."/>
            <person name="Gibbons S.M."/>
            <person name="Avila-Pacheco J."/>
            <person name="Jiang X."/>
            <person name="Kearney S.M."/>
            <person name="Perrotta A.R."/>
            <person name="Berdy B."/>
            <person name="Zhao S."/>
            <person name="Lieberman T.D."/>
            <person name="Swanson P.K."/>
            <person name="Smith M."/>
            <person name="Roesemann S."/>
            <person name="Alexander J.E."/>
            <person name="Rich S.A."/>
            <person name="Livny J."/>
            <person name="Vlamakis H."/>
            <person name="Clish C."/>
            <person name="Bullock K."/>
            <person name="Deik A."/>
            <person name="Scott J."/>
            <person name="Pierce K.A."/>
            <person name="Xavier R.J."/>
            <person name="Alm E.J."/>
        </authorList>
    </citation>
    <scope>NUCLEOTIDE SEQUENCE [LARGE SCALE GENOMIC DNA]</scope>
    <source>
        <strain evidence="7 16">BIOML-A19</strain>
        <strain evidence="6 17">BIOML-A31</strain>
    </source>
</reference>
<dbReference type="PANTHER" id="PTHR30273:SF2">
    <property type="entry name" value="PROTEIN FECR"/>
    <property type="match status" value="1"/>
</dbReference>
<dbReference type="GO" id="GO:0016989">
    <property type="term" value="F:sigma factor antagonist activity"/>
    <property type="evidence" value="ECO:0007669"/>
    <property type="project" value="TreeGrafter"/>
</dbReference>
<dbReference type="Proteomes" id="UP001170023">
    <property type="component" value="Unassembled WGS sequence"/>
</dbReference>
<dbReference type="InterPro" id="IPR012373">
    <property type="entry name" value="Ferrdict_sens_TM"/>
</dbReference>
<feature type="transmembrane region" description="Helical" evidence="1">
    <location>
        <begin position="70"/>
        <end position="92"/>
    </location>
</feature>
<dbReference type="Proteomes" id="UP000368418">
    <property type="component" value="Unassembled WGS sequence"/>
</dbReference>
<dbReference type="AlphaFoldDB" id="A0A174Q2U9"/>
<dbReference type="Proteomes" id="UP000095725">
    <property type="component" value="Unassembled WGS sequence"/>
</dbReference>
<dbReference type="Pfam" id="PF16344">
    <property type="entry name" value="FecR_C"/>
    <property type="match status" value="1"/>
</dbReference>
<dbReference type="InterPro" id="IPR032508">
    <property type="entry name" value="FecR_C"/>
</dbReference>
<dbReference type="EMBL" id="QSCS01000024">
    <property type="protein sequence ID" value="RGY24078.1"/>
    <property type="molecule type" value="Genomic_DNA"/>
</dbReference>
<accession>A0A174Q2U9</accession>
<dbReference type="Pfam" id="PF04773">
    <property type="entry name" value="FecR"/>
    <property type="match status" value="1"/>
</dbReference>
<evidence type="ECO:0000313" key="11">
    <source>
        <dbReference type="EMBL" id="UVQ97171.1"/>
    </source>
</evidence>
<proteinExistence type="predicted"/>
<dbReference type="EMBL" id="JAUONL010000027">
    <property type="protein sequence ID" value="MDO6360038.1"/>
    <property type="molecule type" value="Genomic_DNA"/>
</dbReference>
<evidence type="ECO:0000313" key="8">
    <source>
        <dbReference type="EMBL" id="MDO6360038.1"/>
    </source>
</evidence>
<dbReference type="Gene3D" id="2.60.120.1440">
    <property type="match status" value="1"/>
</dbReference>
<evidence type="ECO:0000313" key="10">
    <source>
        <dbReference type="EMBL" id="RGY24078.1"/>
    </source>
</evidence>
<feature type="domain" description="FecR protein" evidence="2">
    <location>
        <begin position="103"/>
        <end position="199"/>
    </location>
</feature>
<dbReference type="Proteomes" id="UP000284431">
    <property type="component" value="Unassembled WGS sequence"/>
</dbReference>
<dbReference type="STRING" id="47678.ERS852494_02807"/>
<evidence type="ECO:0000313" key="14">
    <source>
        <dbReference type="Proteomes" id="UP000284205"/>
    </source>
</evidence>
<dbReference type="Gene3D" id="3.55.50.30">
    <property type="match status" value="1"/>
</dbReference>
<reference evidence="12 13" key="1">
    <citation type="submission" date="2015-09" db="EMBL/GenBank/DDBJ databases">
        <authorList>
            <consortium name="Pathogen Informatics"/>
        </authorList>
    </citation>
    <scope>NUCLEOTIDE SEQUENCE [LARGE SCALE GENOMIC DNA]</scope>
    <source>
        <strain evidence="5 12">2789STDY5834880</strain>
        <strain evidence="4 13">2789STDY5834946</strain>
    </source>
</reference>
<dbReference type="PIRSF" id="PIRSF018266">
    <property type="entry name" value="FecR"/>
    <property type="match status" value="1"/>
</dbReference>
<feature type="domain" description="Protein FecR C-terminal" evidence="3">
    <location>
        <begin position="240"/>
        <end position="304"/>
    </location>
</feature>
<dbReference type="InterPro" id="IPR006860">
    <property type="entry name" value="FecR"/>
</dbReference>
<sequence length="311" mass="36721">MNLDRELLFRFFNKETTLEEEKKIRLWIDECDEHRREFFRERQLFDAILLHGDPSYEKSRPRFYIPWHKVVATLSGIAAIVILTIITTTYFLQQSFRDEVMNTVTVPQGQRVHLTLSDGTKVWLNAKTKMEYPQSFKVSDQRIVKVDGEAYFEVSKNKEKPFIVKTTKGDVEVLGTKFYISAYATTDVFETSLIEGKVKVHTAYEDMTLYPKDKAVLENGLLTRKQIDDMDTYRWRDGLYCFKNLSFDDVLKQFEIYYDIRFVKENPQIANPKLNGKFRLIDGVDYALRVLQREVGFSFRRDDEANVIYLK</sequence>
<dbReference type="EMBL" id="VVYD01000011">
    <property type="protein sequence ID" value="KAA5497711.1"/>
    <property type="molecule type" value="Genomic_DNA"/>
</dbReference>
<evidence type="ECO:0000313" key="17">
    <source>
        <dbReference type="Proteomes" id="UP000475905"/>
    </source>
</evidence>
<dbReference type="EMBL" id="CZAI01000006">
    <property type="protein sequence ID" value="CUP67563.1"/>
    <property type="molecule type" value="Genomic_DNA"/>
</dbReference>
<dbReference type="Proteomes" id="UP000284205">
    <property type="component" value="Unassembled WGS sequence"/>
</dbReference>
<evidence type="ECO:0000259" key="3">
    <source>
        <dbReference type="Pfam" id="PF16344"/>
    </source>
</evidence>
<evidence type="ECO:0000313" key="9">
    <source>
        <dbReference type="EMBL" id="RGR70644.1"/>
    </source>
</evidence>
<evidence type="ECO:0000256" key="1">
    <source>
        <dbReference type="SAM" id="Phobius"/>
    </source>
</evidence>